<dbReference type="OrthoDB" id="9896444at2759"/>
<dbReference type="GO" id="GO:0006954">
    <property type="term" value="P:inflammatory response"/>
    <property type="evidence" value="ECO:0007669"/>
    <property type="project" value="InterPro"/>
</dbReference>
<dbReference type="GeneID" id="114027552"/>
<evidence type="ECO:0000256" key="6">
    <source>
        <dbReference type="SAM" id="MobiDB-lite"/>
    </source>
</evidence>
<feature type="region of interest" description="Disordered" evidence="6">
    <location>
        <begin position="26"/>
        <end position="45"/>
    </location>
</feature>
<evidence type="ECO:0000256" key="4">
    <source>
        <dbReference type="ARBA" id="ARBA00022525"/>
    </source>
</evidence>
<evidence type="ECO:0000256" key="2">
    <source>
        <dbReference type="ARBA" id="ARBA00007236"/>
    </source>
</evidence>
<evidence type="ECO:0000256" key="7">
    <source>
        <dbReference type="SAM" id="SignalP"/>
    </source>
</evidence>
<dbReference type="InterPro" id="IPR010345">
    <property type="entry name" value="IL-17_fam"/>
</dbReference>
<dbReference type="Pfam" id="PF06083">
    <property type="entry name" value="IL17"/>
    <property type="match status" value="1"/>
</dbReference>
<gene>
    <name evidence="8" type="primary">IL17B</name>
</gene>
<reference evidence="8" key="3">
    <citation type="submission" date="2025-09" db="UniProtKB">
        <authorList>
            <consortium name="Ensembl"/>
        </authorList>
    </citation>
    <scope>IDENTIFICATION</scope>
</reference>
<keyword evidence="4" id="KW-0964">Secreted</keyword>
<keyword evidence="3" id="KW-0202">Cytokine</keyword>
<evidence type="ECO:0000256" key="1">
    <source>
        <dbReference type="ARBA" id="ARBA00004613"/>
    </source>
</evidence>
<protein>
    <submittedName>
        <fullName evidence="8">Interleukin 17B</fullName>
    </submittedName>
</protein>
<name>A0A4X2JLY9_VOMUR</name>
<feature type="chain" id="PRO_5021285465" evidence="7">
    <location>
        <begin position="23"/>
        <end position="198"/>
    </location>
</feature>
<comment type="subcellular location">
    <subcellularLocation>
        <location evidence="1">Secreted</location>
    </subcellularLocation>
</comment>
<evidence type="ECO:0000256" key="5">
    <source>
        <dbReference type="ARBA" id="ARBA00022729"/>
    </source>
</evidence>
<evidence type="ECO:0000313" key="8">
    <source>
        <dbReference type="Ensembl" id="ENSVURP00010000273.1"/>
    </source>
</evidence>
<dbReference type="STRING" id="29139.ENSVURP00010000273"/>
<reference evidence="9" key="1">
    <citation type="submission" date="2018-12" db="EMBL/GenBank/DDBJ databases">
        <authorList>
            <person name="Yazar S."/>
        </authorList>
    </citation>
    <scope>NUCLEOTIDE SEQUENCE [LARGE SCALE GENOMIC DNA]</scope>
</reference>
<evidence type="ECO:0000256" key="3">
    <source>
        <dbReference type="ARBA" id="ARBA00022514"/>
    </source>
</evidence>
<evidence type="ECO:0000313" key="9">
    <source>
        <dbReference type="Proteomes" id="UP000314987"/>
    </source>
</evidence>
<accession>A0A4X2JLY9</accession>
<dbReference type="RefSeq" id="XP_027697460.1">
    <property type="nucleotide sequence ID" value="XM_027841659.1"/>
</dbReference>
<dbReference type="Ensembl" id="ENSVURT00010000318.1">
    <property type="protein sequence ID" value="ENSVURP00010000273.1"/>
    <property type="gene ID" value="ENSVURG00010000264.1"/>
</dbReference>
<dbReference type="SUPFAM" id="SSF57501">
    <property type="entry name" value="Cystine-knot cytokines"/>
    <property type="match status" value="1"/>
</dbReference>
<dbReference type="GeneTree" id="ENSGT00940000160854"/>
<dbReference type="OMA" id="WPHNLLL"/>
<dbReference type="Gene3D" id="2.10.90.10">
    <property type="entry name" value="Cystine-knot cytokines"/>
    <property type="match status" value="1"/>
</dbReference>
<dbReference type="Proteomes" id="UP000314987">
    <property type="component" value="Unassembled WGS sequence"/>
</dbReference>
<dbReference type="GO" id="GO:0005615">
    <property type="term" value="C:extracellular space"/>
    <property type="evidence" value="ECO:0007669"/>
    <property type="project" value="UniProtKB-KW"/>
</dbReference>
<dbReference type="PRINTS" id="PR01932">
    <property type="entry name" value="INTRLEUKIN17"/>
</dbReference>
<dbReference type="CTD" id="27190"/>
<keyword evidence="9" id="KW-1185">Reference proteome</keyword>
<dbReference type="AlphaFoldDB" id="A0A4X2JLY9"/>
<dbReference type="GO" id="GO:0005125">
    <property type="term" value="F:cytokine activity"/>
    <property type="evidence" value="ECO:0007669"/>
    <property type="project" value="UniProtKB-KW"/>
</dbReference>
<organism evidence="8 9">
    <name type="scientific">Vombatus ursinus</name>
    <name type="common">Common wombat</name>
    <dbReference type="NCBI Taxonomy" id="29139"/>
    <lineage>
        <taxon>Eukaryota</taxon>
        <taxon>Metazoa</taxon>
        <taxon>Chordata</taxon>
        <taxon>Craniata</taxon>
        <taxon>Vertebrata</taxon>
        <taxon>Euteleostomi</taxon>
        <taxon>Mammalia</taxon>
        <taxon>Metatheria</taxon>
        <taxon>Diprotodontia</taxon>
        <taxon>Vombatidae</taxon>
        <taxon>Vombatus</taxon>
    </lineage>
</organism>
<dbReference type="InterPro" id="IPR020440">
    <property type="entry name" value="IL-17_chr"/>
</dbReference>
<dbReference type="InterPro" id="IPR029034">
    <property type="entry name" value="Cystine-knot_cytokine"/>
</dbReference>
<proteinExistence type="inferred from homology"/>
<keyword evidence="5 7" id="KW-0732">Signal</keyword>
<feature type="signal peptide" evidence="7">
    <location>
        <begin position="1"/>
        <end position="22"/>
    </location>
</feature>
<reference evidence="8" key="2">
    <citation type="submission" date="2025-08" db="UniProtKB">
        <authorList>
            <consortium name="Ensembl"/>
        </authorList>
    </citation>
    <scope>IDENTIFICATION</scope>
</reference>
<sequence length="198" mass="22155">MPSAHTLLGLLAVSIFLSLTLGVPGQPKTKLQNPKGKRKGTARPKVLPSMAQGPLDLVQRVKLPGEKVFALMEEYERSIQEMVTQLRNSSEPSKGKCEVNLQLWMSNKRSLSPWAYSLNHDPARIPVDLPEARCLCLGCINPFTMQEDRTMVSVPIYSQIPVRRHLCSLFPRAGWRQQKACAPRRVMETIAVGCTCIF</sequence>
<comment type="similarity">
    <text evidence="2">Belongs to the IL-17 family.</text>
</comment>